<dbReference type="GO" id="GO:0005385">
    <property type="term" value="F:zinc ion transmembrane transporter activity"/>
    <property type="evidence" value="ECO:0007669"/>
    <property type="project" value="TreeGrafter"/>
</dbReference>
<organism evidence="6 7">
    <name type="scientific">Stegodyphus mimosarum</name>
    <name type="common">African social velvet spider</name>
    <dbReference type="NCBI Taxonomy" id="407821"/>
    <lineage>
        <taxon>Eukaryota</taxon>
        <taxon>Metazoa</taxon>
        <taxon>Ecdysozoa</taxon>
        <taxon>Arthropoda</taxon>
        <taxon>Chelicerata</taxon>
        <taxon>Arachnida</taxon>
        <taxon>Araneae</taxon>
        <taxon>Araneomorphae</taxon>
        <taxon>Entelegynae</taxon>
        <taxon>Eresoidea</taxon>
        <taxon>Eresidae</taxon>
        <taxon>Stegodyphus</taxon>
    </lineage>
</organism>
<feature type="transmembrane region" description="Helical" evidence="5">
    <location>
        <begin position="167"/>
        <end position="187"/>
    </location>
</feature>
<evidence type="ECO:0000313" key="7">
    <source>
        <dbReference type="Proteomes" id="UP000054359"/>
    </source>
</evidence>
<dbReference type="OrthoDB" id="448280at2759"/>
<dbReference type="Proteomes" id="UP000054359">
    <property type="component" value="Unassembled WGS sequence"/>
</dbReference>
<feature type="transmembrane region" description="Helical" evidence="5">
    <location>
        <begin position="301"/>
        <end position="320"/>
    </location>
</feature>
<feature type="transmembrane region" description="Helical" evidence="5">
    <location>
        <begin position="326"/>
        <end position="347"/>
    </location>
</feature>
<keyword evidence="3 5" id="KW-1133">Transmembrane helix</keyword>
<dbReference type="GO" id="GO:0005886">
    <property type="term" value="C:plasma membrane"/>
    <property type="evidence" value="ECO:0007669"/>
    <property type="project" value="TreeGrafter"/>
</dbReference>
<dbReference type="PANTHER" id="PTHR11040:SF203">
    <property type="entry name" value="FI18611P1-RELATED"/>
    <property type="match status" value="1"/>
</dbReference>
<dbReference type="InterPro" id="IPR003689">
    <property type="entry name" value="ZIP"/>
</dbReference>
<gene>
    <name evidence="6" type="ORF">X975_24446</name>
</gene>
<feature type="transmembrane region" description="Helical" evidence="5">
    <location>
        <begin position="51"/>
        <end position="73"/>
    </location>
</feature>
<feature type="non-terminal residue" evidence="6">
    <location>
        <position position="420"/>
    </location>
</feature>
<dbReference type="Pfam" id="PF02535">
    <property type="entry name" value="Zip"/>
    <property type="match status" value="1"/>
</dbReference>
<keyword evidence="4 5" id="KW-0472">Membrane</keyword>
<evidence type="ECO:0000313" key="6">
    <source>
        <dbReference type="EMBL" id="KFM65516.1"/>
    </source>
</evidence>
<feature type="transmembrane region" description="Helical" evidence="5">
    <location>
        <begin position="359"/>
        <end position="380"/>
    </location>
</feature>
<evidence type="ECO:0000256" key="3">
    <source>
        <dbReference type="ARBA" id="ARBA00022989"/>
    </source>
</evidence>
<evidence type="ECO:0000256" key="4">
    <source>
        <dbReference type="ARBA" id="ARBA00023136"/>
    </source>
</evidence>
<evidence type="ECO:0000256" key="2">
    <source>
        <dbReference type="ARBA" id="ARBA00022692"/>
    </source>
</evidence>
<evidence type="ECO:0000256" key="1">
    <source>
        <dbReference type="ARBA" id="ARBA00004141"/>
    </source>
</evidence>
<dbReference type="PANTHER" id="PTHR11040">
    <property type="entry name" value="ZINC/IRON TRANSPORTER"/>
    <property type="match status" value="1"/>
</dbReference>
<reference evidence="6 7" key="1">
    <citation type="submission" date="2013-11" db="EMBL/GenBank/DDBJ databases">
        <title>Genome sequencing of Stegodyphus mimosarum.</title>
        <authorList>
            <person name="Bechsgaard J."/>
        </authorList>
    </citation>
    <scope>NUCLEOTIDE SEQUENCE [LARGE SCALE GENOMIC DNA]</scope>
</reference>
<dbReference type="OMA" id="TEISTWM"/>
<sequence>MLLIVRIIVLFLLLIGTLTFGILPICVRPYLNSCQCKTVHQKGCKTRKQRVATCCLIFFGGGVLLATCLVHLLHEARQGFDEALAKCAGVDFNSTDYGADNATDIELAVGYKRTLELLETTTLQTTDYPWSHNFSKPFQSVLERAPVYDNVLCSSDLLQTLFPIPEFVTMCGFFLIYFVEECIKFMIRCYQSSRSMSFLPENSGDAMSLQKTEHFYQGKIRQLTTAEQEGIVQLSPEENCNDKIAPCRLEIKVLNIWKQLPKSMTTDKEESEGKSKSVKDLNFFYGQNDMEHLNTEGLEDFVTVLALSLNSVFEGFAAGFQHTEISTWMLFVSLAMHKFVSAFVVSLETLHSGGSNRQVVLYMIIFSSMCPMGMMAAILTHRNLVESGSLQIGLLNALCVGTLLYVTFYEMLRQRKDFAE</sequence>
<accession>A0A087TK77</accession>
<dbReference type="AlphaFoldDB" id="A0A087TK77"/>
<dbReference type="STRING" id="407821.A0A087TK77"/>
<name>A0A087TK77_STEMI</name>
<feature type="transmembrane region" description="Helical" evidence="5">
    <location>
        <begin position="392"/>
        <end position="412"/>
    </location>
</feature>
<dbReference type="EMBL" id="KK115603">
    <property type="protein sequence ID" value="KFM65516.1"/>
    <property type="molecule type" value="Genomic_DNA"/>
</dbReference>
<keyword evidence="7" id="KW-1185">Reference proteome</keyword>
<comment type="subcellular location">
    <subcellularLocation>
        <location evidence="1">Membrane</location>
        <topology evidence="1">Multi-pass membrane protein</topology>
    </subcellularLocation>
</comment>
<protein>
    <submittedName>
        <fullName evidence="6">Zinc transporter ZIP1</fullName>
    </submittedName>
</protein>
<feature type="transmembrane region" description="Helical" evidence="5">
    <location>
        <begin position="6"/>
        <end position="31"/>
    </location>
</feature>
<proteinExistence type="predicted"/>
<keyword evidence="2 5" id="KW-0812">Transmembrane</keyword>
<evidence type="ECO:0000256" key="5">
    <source>
        <dbReference type="SAM" id="Phobius"/>
    </source>
</evidence>